<dbReference type="GeneID" id="121395654"/>
<evidence type="ECO:0000313" key="9">
    <source>
        <dbReference type="RefSeq" id="XP_041425664.1"/>
    </source>
</evidence>
<keyword evidence="4" id="KW-0472">Membrane</keyword>
<proteinExistence type="predicted"/>
<dbReference type="Gene3D" id="2.60.40.10">
    <property type="entry name" value="Immunoglobulins"/>
    <property type="match status" value="3"/>
</dbReference>
<sequence length="350" mass="39594">MMTRNFFTTIMRVLILILIPGTLGQRWSFSFPRRIQALKGSCVEIPCSYTRPASQRPPNVIWYLYNNINYIRVFDSQDSRKVSADYRSRTKLVLNAPNSCTLHISNVRREDENDYYPGVDDENVIDPNARTVHISVTDVPNNINLQGPGEMAEGTPVIIRCSVEHSCGSDPPTLHWNKRGHPVRTGQQHLSGGTWEALSEINYSPTYEDDRTEIQCSVAYPNGQTSHQATPLNIMFAPKEVQLIKYEKQDGSVELKCSFSSSSPNVTHFTWLKNDLPFTTQTQPILTLENAGKNSGEYRCIAHNRFGNSSCDKQITIQFKGKYKHKDSNKGCQTPGSALTMYRFSRMLGT</sequence>
<evidence type="ECO:0000256" key="3">
    <source>
        <dbReference type="ARBA" id="ARBA00022989"/>
    </source>
</evidence>
<keyword evidence="3" id="KW-1133">Transmembrane helix</keyword>
<dbReference type="InterPro" id="IPR013783">
    <property type="entry name" value="Ig-like_fold"/>
</dbReference>
<keyword evidence="6" id="KW-0732">Signal</keyword>
<dbReference type="PROSITE" id="PS50835">
    <property type="entry name" value="IG_LIKE"/>
    <property type="match status" value="2"/>
</dbReference>
<evidence type="ECO:0000313" key="8">
    <source>
        <dbReference type="Proteomes" id="UP000186698"/>
    </source>
</evidence>
<dbReference type="InterPro" id="IPR003599">
    <property type="entry name" value="Ig_sub"/>
</dbReference>
<dbReference type="SMART" id="SM00409">
    <property type="entry name" value="IG"/>
    <property type="match status" value="3"/>
</dbReference>
<evidence type="ECO:0000256" key="6">
    <source>
        <dbReference type="SAM" id="SignalP"/>
    </source>
</evidence>
<dbReference type="SUPFAM" id="SSF48726">
    <property type="entry name" value="Immunoglobulin"/>
    <property type="match status" value="3"/>
</dbReference>
<dbReference type="PANTHER" id="PTHR46484">
    <property type="entry name" value="SI:CH211-171H4.5-RELATED"/>
    <property type="match status" value="1"/>
</dbReference>
<dbReference type="Pfam" id="PF07686">
    <property type="entry name" value="V-set"/>
    <property type="match status" value="1"/>
</dbReference>
<keyword evidence="8" id="KW-1185">Reference proteome</keyword>
<dbReference type="AlphaFoldDB" id="A0A8J1L9K8"/>
<evidence type="ECO:0000259" key="7">
    <source>
        <dbReference type="PROSITE" id="PS50835"/>
    </source>
</evidence>
<dbReference type="InterPro" id="IPR036179">
    <property type="entry name" value="Ig-like_dom_sf"/>
</dbReference>
<gene>
    <name evidence="9" type="primary">LOC121395654</name>
</gene>
<keyword evidence="2" id="KW-0812">Transmembrane</keyword>
<feature type="chain" id="PRO_5035317461" evidence="6">
    <location>
        <begin position="25"/>
        <end position="350"/>
    </location>
</feature>
<evidence type="ECO:0000256" key="4">
    <source>
        <dbReference type="ARBA" id="ARBA00023136"/>
    </source>
</evidence>
<organism evidence="8 9">
    <name type="scientific">Xenopus laevis</name>
    <name type="common">African clawed frog</name>
    <dbReference type="NCBI Taxonomy" id="8355"/>
    <lineage>
        <taxon>Eukaryota</taxon>
        <taxon>Metazoa</taxon>
        <taxon>Chordata</taxon>
        <taxon>Craniata</taxon>
        <taxon>Vertebrata</taxon>
        <taxon>Euteleostomi</taxon>
        <taxon>Amphibia</taxon>
        <taxon>Batrachia</taxon>
        <taxon>Anura</taxon>
        <taxon>Pipoidea</taxon>
        <taxon>Pipidae</taxon>
        <taxon>Xenopodinae</taxon>
        <taxon>Xenopus</taxon>
        <taxon>Xenopus</taxon>
    </lineage>
</organism>
<dbReference type="InterPro" id="IPR013162">
    <property type="entry name" value="CD80_C2-set"/>
</dbReference>
<feature type="domain" description="Ig-like" evidence="7">
    <location>
        <begin position="140"/>
        <end position="233"/>
    </location>
</feature>
<dbReference type="InterPro" id="IPR003598">
    <property type="entry name" value="Ig_sub2"/>
</dbReference>
<dbReference type="Pfam" id="PF08205">
    <property type="entry name" value="C2-set_2"/>
    <property type="match status" value="1"/>
</dbReference>
<feature type="domain" description="Ig-like" evidence="7">
    <location>
        <begin position="238"/>
        <end position="316"/>
    </location>
</feature>
<dbReference type="InterPro" id="IPR007110">
    <property type="entry name" value="Ig-like_dom"/>
</dbReference>
<name>A0A8J1L9K8_XENLA</name>
<reference evidence="9" key="1">
    <citation type="submission" date="2025-08" db="UniProtKB">
        <authorList>
            <consortium name="RefSeq"/>
        </authorList>
    </citation>
    <scope>IDENTIFICATION</scope>
    <source>
        <strain evidence="9">J_2021</strain>
        <tissue evidence="9">Erythrocytes</tissue>
    </source>
</reference>
<dbReference type="SMART" id="SM00408">
    <property type="entry name" value="IGc2"/>
    <property type="match status" value="1"/>
</dbReference>
<comment type="subcellular location">
    <subcellularLocation>
        <location evidence="1">Membrane</location>
        <topology evidence="1">Single-pass membrane protein</topology>
    </subcellularLocation>
</comment>
<dbReference type="GO" id="GO:0016020">
    <property type="term" value="C:membrane"/>
    <property type="evidence" value="ECO:0007669"/>
    <property type="project" value="UniProtKB-SubCell"/>
</dbReference>
<accession>A0A8J1L9K8</accession>
<evidence type="ECO:0000256" key="2">
    <source>
        <dbReference type="ARBA" id="ARBA00022692"/>
    </source>
</evidence>
<dbReference type="KEGG" id="xla:121395654"/>
<dbReference type="Pfam" id="PF13895">
    <property type="entry name" value="Ig_2"/>
    <property type="match status" value="1"/>
</dbReference>
<evidence type="ECO:0000256" key="5">
    <source>
        <dbReference type="ARBA" id="ARBA00023157"/>
    </source>
</evidence>
<evidence type="ECO:0000256" key="1">
    <source>
        <dbReference type="ARBA" id="ARBA00004167"/>
    </source>
</evidence>
<dbReference type="PANTHER" id="PTHR46484:SF1">
    <property type="entry name" value="SCHWANN CELL MYELIN PROTEIN-RELATED"/>
    <property type="match status" value="1"/>
</dbReference>
<protein>
    <submittedName>
        <fullName evidence="9">B-cell receptor CD22-like</fullName>
    </submittedName>
</protein>
<dbReference type="InterPro" id="IPR013106">
    <property type="entry name" value="Ig_V-set"/>
</dbReference>
<dbReference type="Proteomes" id="UP000186698">
    <property type="component" value="Chromosome 7L"/>
</dbReference>
<dbReference type="OrthoDB" id="9886148at2759"/>
<dbReference type="RefSeq" id="XP_041425664.1">
    <property type="nucleotide sequence ID" value="XM_041569730.1"/>
</dbReference>
<feature type="signal peptide" evidence="6">
    <location>
        <begin position="1"/>
        <end position="24"/>
    </location>
</feature>
<keyword evidence="5" id="KW-1015">Disulfide bond</keyword>